<dbReference type="Gene3D" id="3.40.5.10">
    <property type="entry name" value="Ribosomal protein L9, N-terminal domain"/>
    <property type="match status" value="1"/>
</dbReference>
<accession>A0AAV9GPP7</accession>
<dbReference type="Pfam" id="PF01281">
    <property type="entry name" value="Ribosomal_L9_N"/>
    <property type="match status" value="1"/>
</dbReference>
<protein>
    <recommendedName>
        <fullName evidence="4">Ribosomal protein L9 domain-containing protein</fullName>
    </recommendedName>
</protein>
<evidence type="ECO:0000256" key="3">
    <source>
        <dbReference type="ARBA" id="ARBA00023274"/>
    </source>
</evidence>
<proteinExistence type="inferred from homology"/>
<dbReference type="GO" id="GO:0003735">
    <property type="term" value="F:structural constituent of ribosome"/>
    <property type="evidence" value="ECO:0007669"/>
    <property type="project" value="InterPro"/>
</dbReference>
<dbReference type="EMBL" id="MU865937">
    <property type="protein sequence ID" value="KAK4449377.1"/>
    <property type="molecule type" value="Genomic_DNA"/>
</dbReference>
<sequence length="292" mass="32094">MALSSSSTCRACFRRLAQPFGMSATTQTTANAVSVLGQTRAKSTTMQAHDQGVIVRLLKDIPKFGREHAIFRVERGRMRNLWYPHKKAEYMTAQRFRELGLTKKDIGERDRSFSPLGDLALATEEAVSQPEPVVAAPVVKAVPLFDAEVFRDTVATAIPETLTFFRKPIPAPPPPPEARISPLIATQASAAALEAERAKIPISIYGSVSATDIVWRIKTLLANEPELASLKLEPQHITFLGLPEDSDRLKALGRCEVKISVDSLVPADKKTGKPLEPIFKMVEVLAEEEPPF</sequence>
<dbReference type="InterPro" id="IPR036935">
    <property type="entry name" value="Ribosomal_bL9_N_sf"/>
</dbReference>
<comment type="similarity">
    <text evidence="1">Belongs to the bacterial ribosomal protein bL9 family.</text>
</comment>
<organism evidence="5 6">
    <name type="scientific">Podospora aff. communis PSN243</name>
    <dbReference type="NCBI Taxonomy" id="3040156"/>
    <lineage>
        <taxon>Eukaryota</taxon>
        <taxon>Fungi</taxon>
        <taxon>Dikarya</taxon>
        <taxon>Ascomycota</taxon>
        <taxon>Pezizomycotina</taxon>
        <taxon>Sordariomycetes</taxon>
        <taxon>Sordariomycetidae</taxon>
        <taxon>Sordariales</taxon>
        <taxon>Podosporaceae</taxon>
        <taxon>Podospora</taxon>
    </lineage>
</organism>
<reference evidence="5" key="2">
    <citation type="submission" date="2023-05" db="EMBL/GenBank/DDBJ databases">
        <authorList>
            <consortium name="Lawrence Berkeley National Laboratory"/>
            <person name="Steindorff A."/>
            <person name="Hensen N."/>
            <person name="Bonometti L."/>
            <person name="Westerberg I."/>
            <person name="Brannstrom I.O."/>
            <person name="Guillou S."/>
            <person name="Cros-Aarteil S."/>
            <person name="Calhoun S."/>
            <person name="Haridas S."/>
            <person name="Kuo A."/>
            <person name="Mondo S."/>
            <person name="Pangilinan J."/>
            <person name="Riley R."/>
            <person name="Labutti K."/>
            <person name="Andreopoulos B."/>
            <person name="Lipzen A."/>
            <person name="Chen C."/>
            <person name="Yanf M."/>
            <person name="Daum C."/>
            <person name="Ng V."/>
            <person name="Clum A."/>
            <person name="Ohm R."/>
            <person name="Martin F."/>
            <person name="Silar P."/>
            <person name="Natvig D."/>
            <person name="Lalanne C."/>
            <person name="Gautier V."/>
            <person name="Ament-Velasquez S.L."/>
            <person name="Kruys A."/>
            <person name="Hutchinson M.I."/>
            <person name="Powell A.J."/>
            <person name="Barry K."/>
            <person name="Miller A.N."/>
            <person name="Grigoriev I.V."/>
            <person name="Debuchy R."/>
            <person name="Gladieux P."/>
            <person name="Thoren M.H."/>
            <person name="Johannesson H."/>
        </authorList>
    </citation>
    <scope>NUCLEOTIDE SEQUENCE</scope>
    <source>
        <strain evidence="5">PSN243</strain>
    </source>
</reference>
<name>A0AAV9GPP7_9PEZI</name>
<dbReference type="GO" id="GO:0006412">
    <property type="term" value="P:translation"/>
    <property type="evidence" value="ECO:0007669"/>
    <property type="project" value="InterPro"/>
</dbReference>
<evidence type="ECO:0000313" key="6">
    <source>
        <dbReference type="Proteomes" id="UP001321760"/>
    </source>
</evidence>
<gene>
    <name evidence="5" type="ORF">QBC34DRAFT_404762</name>
</gene>
<keyword evidence="6" id="KW-1185">Reference proteome</keyword>
<dbReference type="PANTHER" id="PTHR21368">
    <property type="entry name" value="50S RIBOSOMAL PROTEIN L9"/>
    <property type="match status" value="1"/>
</dbReference>
<dbReference type="Proteomes" id="UP001321760">
    <property type="component" value="Unassembled WGS sequence"/>
</dbReference>
<evidence type="ECO:0000256" key="1">
    <source>
        <dbReference type="ARBA" id="ARBA00010605"/>
    </source>
</evidence>
<evidence type="ECO:0000259" key="4">
    <source>
        <dbReference type="Pfam" id="PF01281"/>
    </source>
</evidence>
<feature type="domain" description="Ribosomal protein L9" evidence="4">
    <location>
        <begin position="55"/>
        <end position="98"/>
    </location>
</feature>
<comment type="caution">
    <text evidence="5">The sequence shown here is derived from an EMBL/GenBank/DDBJ whole genome shotgun (WGS) entry which is preliminary data.</text>
</comment>
<dbReference type="AlphaFoldDB" id="A0AAV9GPP7"/>
<dbReference type="GO" id="GO:0005840">
    <property type="term" value="C:ribosome"/>
    <property type="evidence" value="ECO:0007669"/>
    <property type="project" value="UniProtKB-KW"/>
</dbReference>
<dbReference type="InterPro" id="IPR009027">
    <property type="entry name" value="Ribosomal_bL9/RNase_H1_N"/>
</dbReference>
<dbReference type="SUPFAM" id="SSF55658">
    <property type="entry name" value="L9 N-domain-like"/>
    <property type="match status" value="1"/>
</dbReference>
<evidence type="ECO:0000313" key="5">
    <source>
        <dbReference type="EMBL" id="KAK4449377.1"/>
    </source>
</evidence>
<dbReference type="GO" id="GO:1990904">
    <property type="term" value="C:ribonucleoprotein complex"/>
    <property type="evidence" value="ECO:0007669"/>
    <property type="project" value="UniProtKB-KW"/>
</dbReference>
<dbReference type="InterPro" id="IPR000244">
    <property type="entry name" value="Ribosomal_bL9"/>
</dbReference>
<keyword evidence="3" id="KW-0687">Ribonucleoprotein</keyword>
<reference evidence="5" key="1">
    <citation type="journal article" date="2023" name="Mol. Phylogenet. Evol.">
        <title>Genome-scale phylogeny and comparative genomics of the fungal order Sordariales.</title>
        <authorList>
            <person name="Hensen N."/>
            <person name="Bonometti L."/>
            <person name="Westerberg I."/>
            <person name="Brannstrom I.O."/>
            <person name="Guillou S."/>
            <person name="Cros-Aarteil S."/>
            <person name="Calhoun S."/>
            <person name="Haridas S."/>
            <person name="Kuo A."/>
            <person name="Mondo S."/>
            <person name="Pangilinan J."/>
            <person name="Riley R."/>
            <person name="LaButti K."/>
            <person name="Andreopoulos B."/>
            <person name="Lipzen A."/>
            <person name="Chen C."/>
            <person name="Yan M."/>
            <person name="Daum C."/>
            <person name="Ng V."/>
            <person name="Clum A."/>
            <person name="Steindorff A."/>
            <person name="Ohm R.A."/>
            <person name="Martin F."/>
            <person name="Silar P."/>
            <person name="Natvig D.O."/>
            <person name="Lalanne C."/>
            <person name="Gautier V."/>
            <person name="Ament-Velasquez S.L."/>
            <person name="Kruys A."/>
            <person name="Hutchinson M.I."/>
            <person name="Powell A.J."/>
            <person name="Barry K."/>
            <person name="Miller A.N."/>
            <person name="Grigoriev I.V."/>
            <person name="Debuchy R."/>
            <person name="Gladieux P."/>
            <person name="Hiltunen Thoren M."/>
            <person name="Johannesson H."/>
        </authorList>
    </citation>
    <scope>NUCLEOTIDE SEQUENCE</scope>
    <source>
        <strain evidence="5">PSN243</strain>
    </source>
</reference>
<dbReference type="InterPro" id="IPR020070">
    <property type="entry name" value="Ribosomal_bL9_N"/>
</dbReference>
<evidence type="ECO:0000256" key="2">
    <source>
        <dbReference type="ARBA" id="ARBA00022980"/>
    </source>
</evidence>
<keyword evidence="2" id="KW-0689">Ribosomal protein</keyword>